<dbReference type="Gene3D" id="3.40.50.1580">
    <property type="entry name" value="Nucleoside phosphorylase domain"/>
    <property type="match status" value="1"/>
</dbReference>
<proteinExistence type="predicted"/>
<evidence type="ECO:0000313" key="1">
    <source>
        <dbReference type="EMBL" id="KAF3159861.1"/>
    </source>
</evidence>
<dbReference type="PANTHER" id="PTHR46082:SF11">
    <property type="entry name" value="AAA+ ATPASE DOMAIN-CONTAINING PROTEIN-RELATED"/>
    <property type="match status" value="1"/>
</dbReference>
<name>A0A7C8U8X3_ORBOL</name>
<reference evidence="3 4" key="1">
    <citation type="submission" date="2019-06" db="EMBL/GenBank/DDBJ databases">
        <authorList>
            <person name="Palmer J.M."/>
        </authorList>
    </citation>
    <scope>NUCLEOTIDE SEQUENCE [LARGE SCALE GENOMIC DNA]</scope>
    <source>
        <strain evidence="2 3">TWF106</strain>
        <strain evidence="1 4">TWF788</strain>
    </source>
</reference>
<dbReference type="EMBL" id="JAABOE010000177">
    <property type="protein sequence ID" value="KAF3159861.1"/>
    <property type="molecule type" value="Genomic_DNA"/>
</dbReference>
<protein>
    <submittedName>
        <fullName evidence="2">Uncharacterized protein</fullName>
    </submittedName>
</protein>
<dbReference type="InterPro" id="IPR035994">
    <property type="entry name" value="Nucleoside_phosphorylase_sf"/>
</dbReference>
<sequence length="331" mass="37053">MADSVIGNYTVAWICALHEEYEAAYRMLDVVFDPLPRQLLKRINADDNNTYDCGRINGHYVVIGYLPSGRYGVNAAAAVAKDMVRTFPNIRFGLMVGIGGGAPTQQKDVRLGDVVVSQPEGNFGGVVQIDIERWIQRGGGDRQPLQVTRHLNSPPAHLLGVTSQLLQFHQDPRRPDKLAENIRLMNDVPSFRRPPQDQLYRAGYLHQSADKGCQNCQRDQTVQRPRRAGNREVMIHHGTIASSDTLMKDAFERDRCARELGVLCFEMEAAGLMNNLPCLVVRGICDYSDSHKNDDWHNYAALTAAAYARELLYNVKPAVVQGMPSWTSAFR</sequence>
<dbReference type="Proteomes" id="UP000479691">
    <property type="component" value="Unassembled WGS sequence"/>
</dbReference>
<dbReference type="PANTHER" id="PTHR46082">
    <property type="entry name" value="ATP/GTP-BINDING PROTEIN-RELATED"/>
    <property type="match status" value="1"/>
</dbReference>
<dbReference type="InterPro" id="IPR053137">
    <property type="entry name" value="NLR-like"/>
</dbReference>
<comment type="caution">
    <text evidence="2">The sequence shown here is derived from an EMBL/GenBank/DDBJ whole genome shotgun (WGS) entry which is preliminary data.</text>
</comment>
<dbReference type="SUPFAM" id="SSF53167">
    <property type="entry name" value="Purine and uridine phosphorylases"/>
    <property type="match status" value="1"/>
</dbReference>
<evidence type="ECO:0000313" key="3">
    <source>
        <dbReference type="Proteomes" id="UP000472727"/>
    </source>
</evidence>
<dbReference type="EMBL" id="WIWS01000121">
    <property type="protein sequence ID" value="KAF3204898.1"/>
    <property type="molecule type" value="Genomic_DNA"/>
</dbReference>
<evidence type="ECO:0000313" key="2">
    <source>
        <dbReference type="EMBL" id="KAF3204898.1"/>
    </source>
</evidence>
<gene>
    <name evidence="2" type="ORF">TWF106_001393</name>
    <name evidence="1" type="ORF">TWF788_003493</name>
</gene>
<accession>A0A7C8U8X3</accession>
<dbReference type="GO" id="GO:0003824">
    <property type="term" value="F:catalytic activity"/>
    <property type="evidence" value="ECO:0007669"/>
    <property type="project" value="InterPro"/>
</dbReference>
<dbReference type="Proteomes" id="UP000472727">
    <property type="component" value="Unassembled WGS sequence"/>
</dbReference>
<dbReference type="AlphaFoldDB" id="A0A7C8U8X3"/>
<dbReference type="GO" id="GO:0009116">
    <property type="term" value="P:nucleoside metabolic process"/>
    <property type="evidence" value="ECO:0007669"/>
    <property type="project" value="InterPro"/>
</dbReference>
<evidence type="ECO:0000313" key="4">
    <source>
        <dbReference type="Proteomes" id="UP000479691"/>
    </source>
</evidence>
<organism evidence="2 3">
    <name type="scientific">Orbilia oligospora</name>
    <name type="common">Nematode-trapping fungus</name>
    <name type="synonym">Arthrobotrys oligospora</name>
    <dbReference type="NCBI Taxonomy" id="2813651"/>
    <lineage>
        <taxon>Eukaryota</taxon>
        <taxon>Fungi</taxon>
        <taxon>Dikarya</taxon>
        <taxon>Ascomycota</taxon>
        <taxon>Pezizomycotina</taxon>
        <taxon>Orbiliomycetes</taxon>
        <taxon>Orbiliales</taxon>
        <taxon>Orbiliaceae</taxon>
        <taxon>Orbilia</taxon>
    </lineage>
</organism>